<dbReference type="Gene3D" id="1.25.40.10">
    <property type="entry name" value="Tetratricopeptide repeat domain"/>
    <property type="match status" value="3"/>
</dbReference>
<dbReference type="InterPro" id="IPR002885">
    <property type="entry name" value="PPR_rpt"/>
</dbReference>
<gene>
    <name evidence="4" type="ORF">C8A05DRAFT_18346</name>
</gene>
<dbReference type="InterPro" id="IPR011990">
    <property type="entry name" value="TPR-like_helical_dom_sf"/>
</dbReference>
<feature type="compositionally biased region" description="Low complexity" evidence="3">
    <location>
        <begin position="260"/>
        <end position="276"/>
    </location>
</feature>
<sequence length="879" mass="96622">MRELASLGSLGGMCLRCRCRMLAATPPARPRPRRGVATSASAAVAEQEMIETVETGEQLNEEWPVATAPPPLPLPPQAPQLHPAASRRSSSLAMFQNIVDHQGRTPGAGPASIELVKDVARIQTMLEREGATLASAYAHFEDVIYPQLTQPGPTAAVPQIIRNQIATVLLDRLAQEKPQDFDSSALPSVTRITEVMIELDVLRPAPWATLVIELIQHVHRQSKVPDAYASIKDYETAMARRDAFLHDLLGAWKAFCAQRPTTPDSSSSPSVGSPNTREGMPRSSPPTSAATKANNGGNASTKTLQNAFGAMFPQYLAPSLMRPSFAAFATYKLLADPFNRSRATNEEAVPFLHMMKDLISGARPPRREDFKPIFDSFPDLPRFVWPARQAQQARAGTFIETAASLGGTSQRPNAAVHKKLGEALKRRNLAAANRAWLDFWGDAATPDAERVQALTKCPEMFNYFIMAYTTMRRPQLAIDAWTKMESIGIKPTIKTWTSMLEGCARANNASGVDLVWDRLLASGTKLDTAIWTARIHGLFVCGKPDAGIRALDEMDKTWARRHEPGFAAVAVRPTIEPVNAAIASLLRLKRDHDATQILSWASKHGIRPDIYTFNTLFRPLVARGDMKAIDDLFATMEGMDIRADIATFTSLLEGIFSQLDALSPAQQVALVNRVLAAAKASGVKINMQAYGKILHVLLRDGGAHADEAVKAILSHIRSRGLEPSSHILTMLAQYFFSRDPPDADFVTDLIEKRRLHDDTSIDRIFWERVVKGYCQVGDLRRAMDVFDRVFTTGTTIAFGTLFDLLRALVRAGDGAGAARVVHAAYNIGTLEGEPRPAPSGGKGKRYWRHRFWHLAHHQGLMGEQLTRQFVEANSEGEGM</sequence>
<feature type="compositionally biased region" description="Pro residues" evidence="3">
    <location>
        <begin position="67"/>
        <end position="78"/>
    </location>
</feature>
<evidence type="ECO:0008006" key="6">
    <source>
        <dbReference type="Google" id="ProtNLM"/>
    </source>
</evidence>
<dbReference type="Pfam" id="PF01535">
    <property type="entry name" value="PPR"/>
    <property type="match status" value="2"/>
</dbReference>
<comment type="caution">
    <text evidence="4">The sequence shown here is derived from an EMBL/GenBank/DDBJ whole genome shotgun (WGS) entry which is preliminary data.</text>
</comment>
<evidence type="ECO:0000256" key="2">
    <source>
        <dbReference type="PROSITE-ProRule" id="PRU00708"/>
    </source>
</evidence>
<organism evidence="4 5">
    <name type="scientific">Staphylotrichum tortipilum</name>
    <dbReference type="NCBI Taxonomy" id="2831512"/>
    <lineage>
        <taxon>Eukaryota</taxon>
        <taxon>Fungi</taxon>
        <taxon>Dikarya</taxon>
        <taxon>Ascomycota</taxon>
        <taxon>Pezizomycotina</taxon>
        <taxon>Sordariomycetes</taxon>
        <taxon>Sordariomycetidae</taxon>
        <taxon>Sordariales</taxon>
        <taxon>Chaetomiaceae</taxon>
        <taxon>Staphylotrichum</taxon>
    </lineage>
</organism>
<feature type="region of interest" description="Disordered" evidence="3">
    <location>
        <begin position="64"/>
        <end position="86"/>
    </location>
</feature>
<accession>A0AAN6MFJ9</accession>
<reference evidence="4" key="2">
    <citation type="submission" date="2023-05" db="EMBL/GenBank/DDBJ databases">
        <authorList>
            <consortium name="Lawrence Berkeley National Laboratory"/>
            <person name="Steindorff A."/>
            <person name="Hensen N."/>
            <person name="Bonometti L."/>
            <person name="Westerberg I."/>
            <person name="Brannstrom I.O."/>
            <person name="Guillou S."/>
            <person name="Cros-Aarteil S."/>
            <person name="Calhoun S."/>
            <person name="Haridas S."/>
            <person name="Kuo A."/>
            <person name="Mondo S."/>
            <person name="Pangilinan J."/>
            <person name="Riley R."/>
            <person name="Labutti K."/>
            <person name="Andreopoulos B."/>
            <person name="Lipzen A."/>
            <person name="Chen C."/>
            <person name="Yanf M."/>
            <person name="Daum C."/>
            <person name="Ng V."/>
            <person name="Clum A."/>
            <person name="Ohm R."/>
            <person name="Martin F."/>
            <person name="Silar P."/>
            <person name="Natvig D."/>
            <person name="Lalanne C."/>
            <person name="Gautier V."/>
            <person name="Ament-Velasquez S.L."/>
            <person name="Kruys A."/>
            <person name="Hutchinson M.I."/>
            <person name="Powell A.J."/>
            <person name="Barry K."/>
            <person name="Miller A.N."/>
            <person name="Grigoriev I.V."/>
            <person name="Debuchy R."/>
            <person name="Gladieux P."/>
            <person name="Thoren M.H."/>
            <person name="Johannesson H."/>
        </authorList>
    </citation>
    <scope>NUCLEOTIDE SEQUENCE</scope>
    <source>
        <strain evidence="4">CBS 103.79</strain>
    </source>
</reference>
<keyword evidence="1" id="KW-0677">Repeat</keyword>
<evidence type="ECO:0000313" key="4">
    <source>
        <dbReference type="EMBL" id="KAK3899188.1"/>
    </source>
</evidence>
<feature type="region of interest" description="Disordered" evidence="3">
    <location>
        <begin position="259"/>
        <end position="301"/>
    </location>
</feature>
<keyword evidence="5" id="KW-1185">Reference proteome</keyword>
<proteinExistence type="predicted"/>
<name>A0AAN6MFJ9_9PEZI</name>
<feature type="repeat" description="PPR" evidence="2">
    <location>
        <begin position="762"/>
        <end position="796"/>
    </location>
</feature>
<dbReference type="PROSITE" id="PS51375">
    <property type="entry name" value="PPR"/>
    <property type="match status" value="1"/>
</dbReference>
<dbReference type="PANTHER" id="PTHR47932">
    <property type="entry name" value="ATPASE EXPRESSION PROTEIN 3"/>
    <property type="match status" value="1"/>
</dbReference>
<protein>
    <recommendedName>
        <fullName evidence="6">Pentatricopeptide repeat-containing protein</fullName>
    </recommendedName>
</protein>
<feature type="compositionally biased region" description="Polar residues" evidence="3">
    <location>
        <begin position="285"/>
        <end position="301"/>
    </location>
</feature>
<dbReference type="Pfam" id="PF13812">
    <property type="entry name" value="PPR_3"/>
    <property type="match status" value="1"/>
</dbReference>
<dbReference type="Proteomes" id="UP001303889">
    <property type="component" value="Unassembled WGS sequence"/>
</dbReference>
<dbReference type="EMBL" id="MU855821">
    <property type="protein sequence ID" value="KAK3899188.1"/>
    <property type="molecule type" value="Genomic_DNA"/>
</dbReference>
<dbReference type="AlphaFoldDB" id="A0AAN6MFJ9"/>
<evidence type="ECO:0000256" key="1">
    <source>
        <dbReference type="ARBA" id="ARBA00022737"/>
    </source>
</evidence>
<evidence type="ECO:0000313" key="5">
    <source>
        <dbReference type="Proteomes" id="UP001303889"/>
    </source>
</evidence>
<evidence type="ECO:0000256" key="3">
    <source>
        <dbReference type="SAM" id="MobiDB-lite"/>
    </source>
</evidence>
<dbReference type="PANTHER" id="PTHR47932:SF44">
    <property type="entry name" value="MIOREX COMPLEX COMPONENT 1"/>
    <property type="match status" value="1"/>
</dbReference>
<reference evidence="4" key="1">
    <citation type="journal article" date="2023" name="Mol. Phylogenet. Evol.">
        <title>Genome-scale phylogeny and comparative genomics of the fungal order Sordariales.</title>
        <authorList>
            <person name="Hensen N."/>
            <person name="Bonometti L."/>
            <person name="Westerberg I."/>
            <person name="Brannstrom I.O."/>
            <person name="Guillou S."/>
            <person name="Cros-Aarteil S."/>
            <person name="Calhoun S."/>
            <person name="Haridas S."/>
            <person name="Kuo A."/>
            <person name="Mondo S."/>
            <person name="Pangilinan J."/>
            <person name="Riley R."/>
            <person name="LaButti K."/>
            <person name="Andreopoulos B."/>
            <person name="Lipzen A."/>
            <person name="Chen C."/>
            <person name="Yan M."/>
            <person name="Daum C."/>
            <person name="Ng V."/>
            <person name="Clum A."/>
            <person name="Steindorff A."/>
            <person name="Ohm R.A."/>
            <person name="Martin F."/>
            <person name="Silar P."/>
            <person name="Natvig D.O."/>
            <person name="Lalanne C."/>
            <person name="Gautier V."/>
            <person name="Ament-Velasquez S.L."/>
            <person name="Kruys A."/>
            <person name="Hutchinson M.I."/>
            <person name="Powell A.J."/>
            <person name="Barry K."/>
            <person name="Miller A.N."/>
            <person name="Grigoriev I.V."/>
            <person name="Debuchy R."/>
            <person name="Gladieux P."/>
            <person name="Hiltunen Thoren M."/>
            <person name="Johannesson H."/>
        </authorList>
    </citation>
    <scope>NUCLEOTIDE SEQUENCE</scope>
    <source>
        <strain evidence="4">CBS 103.79</strain>
    </source>
</reference>